<reference evidence="2 3" key="1">
    <citation type="journal article" date="2017" name="Nat. Commun.">
        <title>Genome assembly with in vitro proximity ligation data and whole-genome triplication in lettuce.</title>
        <authorList>
            <person name="Reyes-Chin-Wo S."/>
            <person name="Wang Z."/>
            <person name="Yang X."/>
            <person name="Kozik A."/>
            <person name="Arikit S."/>
            <person name="Song C."/>
            <person name="Xia L."/>
            <person name="Froenicke L."/>
            <person name="Lavelle D.O."/>
            <person name="Truco M.J."/>
            <person name="Xia R."/>
            <person name="Zhu S."/>
            <person name="Xu C."/>
            <person name="Xu H."/>
            <person name="Xu X."/>
            <person name="Cox K."/>
            <person name="Korf I."/>
            <person name="Meyers B.C."/>
            <person name="Michelmore R.W."/>
        </authorList>
    </citation>
    <scope>NUCLEOTIDE SEQUENCE [LARGE SCALE GENOMIC DNA]</scope>
    <source>
        <strain evidence="3">cv. Salinas</strain>
        <tissue evidence="2">Seedlings</tissue>
    </source>
</reference>
<dbReference type="AlphaFoldDB" id="A0A9R1VL01"/>
<keyword evidence="3" id="KW-1185">Reference proteome</keyword>
<dbReference type="Pfam" id="PF14214">
    <property type="entry name" value="Helitron_like_N"/>
    <property type="match status" value="1"/>
</dbReference>
<dbReference type="PANTHER" id="PTHR45786:SF77">
    <property type="entry name" value="HELITRON HELICASE-LIKE DOMAIN-CONTAINING PROTEIN-RELATED"/>
    <property type="match status" value="1"/>
</dbReference>
<organism evidence="2 3">
    <name type="scientific">Lactuca sativa</name>
    <name type="common">Garden lettuce</name>
    <dbReference type="NCBI Taxonomy" id="4236"/>
    <lineage>
        <taxon>Eukaryota</taxon>
        <taxon>Viridiplantae</taxon>
        <taxon>Streptophyta</taxon>
        <taxon>Embryophyta</taxon>
        <taxon>Tracheophyta</taxon>
        <taxon>Spermatophyta</taxon>
        <taxon>Magnoliopsida</taxon>
        <taxon>eudicotyledons</taxon>
        <taxon>Gunneridae</taxon>
        <taxon>Pentapetalae</taxon>
        <taxon>asterids</taxon>
        <taxon>campanulids</taxon>
        <taxon>Asterales</taxon>
        <taxon>Asteraceae</taxon>
        <taxon>Cichorioideae</taxon>
        <taxon>Cichorieae</taxon>
        <taxon>Lactucinae</taxon>
        <taxon>Lactuca</taxon>
    </lineage>
</organism>
<gene>
    <name evidence="2" type="ORF">LSAT_V11C500254100</name>
</gene>
<dbReference type="PANTHER" id="PTHR45786">
    <property type="entry name" value="DNA BINDING PROTEIN-LIKE"/>
    <property type="match status" value="1"/>
</dbReference>
<evidence type="ECO:0000313" key="3">
    <source>
        <dbReference type="Proteomes" id="UP000235145"/>
    </source>
</evidence>
<name>A0A9R1VL01_LACSA</name>
<comment type="caution">
    <text evidence="2">The sequence shown here is derived from an EMBL/GenBank/DDBJ whole genome shotgun (WGS) entry which is preliminary data.</text>
</comment>
<accession>A0A9R1VL01</accession>
<proteinExistence type="predicted"/>
<evidence type="ECO:0000259" key="1">
    <source>
        <dbReference type="Pfam" id="PF14214"/>
    </source>
</evidence>
<dbReference type="Proteomes" id="UP000235145">
    <property type="component" value="Unassembled WGS sequence"/>
</dbReference>
<sequence length="414" mass="47844">MTQKRNRNESLKTGFTDGTGYGNGTNFGLSHYDIVIHSNIGRPQRISKLHSTYMSLHYPLLFPYGEPGWSPNMKLGNRIGVGAKNLTVNMYYAYHVHCRRHIWSAILNSSQLFQQYLVDAFTCIEDGRLQYFATHQENLRSEYVGGLYDALSKGDRESRSVRKRIFLPTSFTGGPRYMYSHYQDALAICRLYGNPWYFITFTCNVKCPEITRYMDVHEQKDPQCRTYIIFRVFKLKVRSFITFLMQDKPFGEIDACMLLLLSLLSSYCYFSSKRGLPHCHTLIWVNTSSLPNPLLEPHLYATITTCMIHGPCGLLNEKASCMKDGKCIKHFPKPLLGSTVFDAEGYVRYKRGSDGQHTTSRGVVIHNGYVMPYNKKLCSRFEAHINVEYCGWNMMIKYLFKYISKGVDRVRYVI</sequence>
<dbReference type="InterPro" id="IPR025476">
    <property type="entry name" value="Helitron_helicase-like"/>
</dbReference>
<evidence type="ECO:0000313" key="2">
    <source>
        <dbReference type="EMBL" id="KAJ0206558.1"/>
    </source>
</evidence>
<protein>
    <recommendedName>
        <fullName evidence="1">Helitron helicase-like domain-containing protein</fullName>
    </recommendedName>
</protein>
<feature type="domain" description="Helitron helicase-like" evidence="1">
    <location>
        <begin position="91"/>
        <end position="283"/>
    </location>
</feature>
<dbReference type="EMBL" id="NBSK02000005">
    <property type="protein sequence ID" value="KAJ0206558.1"/>
    <property type="molecule type" value="Genomic_DNA"/>
</dbReference>